<dbReference type="AlphaFoldDB" id="A0A239LN80"/>
<feature type="domain" description="Response regulatory" evidence="3">
    <location>
        <begin position="20"/>
        <end position="132"/>
    </location>
</feature>
<dbReference type="Gene3D" id="3.40.50.2300">
    <property type="match status" value="1"/>
</dbReference>
<dbReference type="RefSeq" id="WP_089401540.1">
    <property type="nucleotide sequence ID" value="NZ_FZOT01000024.1"/>
</dbReference>
<dbReference type="SUPFAM" id="SSF52172">
    <property type="entry name" value="CheY-like"/>
    <property type="match status" value="1"/>
</dbReference>
<evidence type="ECO:0000256" key="2">
    <source>
        <dbReference type="PROSITE-ProRule" id="PRU00169"/>
    </source>
</evidence>
<dbReference type="OrthoDB" id="9800897at2"/>
<proteinExistence type="predicted"/>
<dbReference type="Pfam" id="PF00072">
    <property type="entry name" value="Response_reg"/>
    <property type="match status" value="1"/>
</dbReference>
<reference evidence="4 5" key="1">
    <citation type="submission" date="2017-06" db="EMBL/GenBank/DDBJ databases">
        <authorList>
            <person name="Kim H.J."/>
            <person name="Triplett B.A."/>
        </authorList>
    </citation>
    <scope>NUCLEOTIDE SEQUENCE [LARGE SCALE GENOMIC DNA]</scope>
    <source>
        <strain evidence="4 5">U15</strain>
    </source>
</reference>
<evidence type="ECO:0000313" key="4">
    <source>
        <dbReference type="EMBL" id="SNT31362.1"/>
    </source>
</evidence>
<dbReference type="EMBL" id="FZOT01000024">
    <property type="protein sequence ID" value="SNT31362.1"/>
    <property type="molecule type" value="Genomic_DNA"/>
</dbReference>
<evidence type="ECO:0000259" key="3">
    <source>
        <dbReference type="PROSITE" id="PS50110"/>
    </source>
</evidence>
<keyword evidence="1 2" id="KW-0597">Phosphoprotein</keyword>
<dbReference type="PANTHER" id="PTHR44591:SF3">
    <property type="entry name" value="RESPONSE REGULATORY DOMAIN-CONTAINING PROTEIN"/>
    <property type="match status" value="1"/>
</dbReference>
<gene>
    <name evidence="4" type="ORF">SAMN06265795_12442</name>
</gene>
<dbReference type="PROSITE" id="PS50110">
    <property type="entry name" value="RESPONSE_REGULATORY"/>
    <property type="match status" value="1"/>
</dbReference>
<evidence type="ECO:0000256" key="1">
    <source>
        <dbReference type="ARBA" id="ARBA00022553"/>
    </source>
</evidence>
<dbReference type="InterPro" id="IPR011006">
    <property type="entry name" value="CheY-like_superfamily"/>
</dbReference>
<protein>
    <submittedName>
        <fullName evidence="4">Response regulator receiver domain-containing protein</fullName>
    </submittedName>
</protein>
<dbReference type="CDD" id="cd00156">
    <property type="entry name" value="REC"/>
    <property type="match status" value="1"/>
</dbReference>
<dbReference type="InterPro" id="IPR001789">
    <property type="entry name" value="Sig_transdc_resp-reg_receiver"/>
</dbReference>
<evidence type="ECO:0000313" key="5">
    <source>
        <dbReference type="Proteomes" id="UP000198284"/>
    </source>
</evidence>
<organism evidence="4 5">
    <name type="scientific">Noviherbaspirillum humi</name>
    <dbReference type="NCBI Taxonomy" id="1688639"/>
    <lineage>
        <taxon>Bacteria</taxon>
        <taxon>Pseudomonadati</taxon>
        <taxon>Pseudomonadota</taxon>
        <taxon>Betaproteobacteria</taxon>
        <taxon>Burkholderiales</taxon>
        <taxon>Oxalobacteraceae</taxon>
        <taxon>Noviherbaspirillum</taxon>
    </lineage>
</organism>
<sequence>MPPASEYLGETETRDQVHRKILLVDDNLDLLELAIDYLHFLGHEVIAASNAEEALDRLRATPDVQVLISDVTMPGMSGIELARRAREMYPWLRVLLVSGRADLVAAEAATQHFDFLPKPYRIADMNAFLARR</sequence>
<dbReference type="GO" id="GO:0000160">
    <property type="term" value="P:phosphorelay signal transduction system"/>
    <property type="evidence" value="ECO:0007669"/>
    <property type="project" value="InterPro"/>
</dbReference>
<keyword evidence="5" id="KW-1185">Reference proteome</keyword>
<feature type="modified residue" description="4-aspartylphosphate" evidence="2">
    <location>
        <position position="70"/>
    </location>
</feature>
<name>A0A239LN80_9BURK</name>
<dbReference type="SMART" id="SM00448">
    <property type="entry name" value="REC"/>
    <property type="match status" value="1"/>
</dbReference>
<dbReference type="InterPro" id="IPR050595">
    <property type="entry name" value="Bact_response_regulator"/>
</dbReference>
<accession>A0A239LN80</accession>
<dbReference type="Proteomes" id="UP000198284">
    <property type="component" value="Unassembled WGS sequence"/>
</dbReference>
<dbReference type="PANTHER" id="PTHR44591">
    <property type="entry name" value="STRESS RESPONSE REGULATOR PROTEIN 1"/>
    <property type="match status" value="1"/>
</dbReference>